<dbReference type="Proteomes" id="UP000518266">
    <property type="component" value="Unassembled WGS sequence"/>
</dbReference>
<feature type="region of interest" description="Disordered" evidence="1">
    <location>
        <begin position="1"/>
        <end position="23"/>
    </location>
</feature>
<accession>A0A7J5X7Q9</accession>
<proteinExistence type="predicted"/>
<organism evidence="2 3">
    <name type="scientific">Dissostichus mawsoni</name>
    <name type="common">Antarctic cod</name>
    <dbReference type="NCBI Taxonomy" id="36200"/>
    <lineage>
        <taxon>Eukaryota</taxon>
        <taxon>Metazoa</taxon>
        <taxon>Chordata</taxon>
        <taxon>Craniata</taxon>
        <taxon>Vertebrata</taxon>
        <taxon>Euteleostomi</taxon>
        <taxon>Actinopterygii</taxon>
        <taxon>Neopterygii</taxon>
        <taxon>Teleostei</taxon>
        <taxon>Neoteleostei</taxon>
        <taxon>Acanthomorphata</taxon>
        <taxon>Eupercaria</taxon>
        <taxon>Perciformes</taxon>
        <taxon>Notothenioidei</taxon>
        <taxon>Nototheniidae</taxon>
        <taxon>Dissostichus</taxon>
    </lineage>
</organism>
<comment type="caution">
    <text evidence="2">The sequence shown here is derived from an EMBL/GenBank/DDBJ whole genome shotgun (WGS) entry which is preliminary data.</text>
</comment>
<feature type="compositionally biased region" description="Low complexity" evidence="1">
    <location>
        <begin position="7"/>
        <end position="18"/>
    </location>
</feature>
<evidence type="ECO:0000313" key="3">
    <source>
        <dbReference type="Proteomes" id="UP000518266"/>
    </source>
</evidence>
<dbReference type="AlphaFoldDB" id="A0A7J5X7Q9"/>
<dbReference type="EMBL" id="JAAKFY010000027">
    <property type="protein sequence ID" value="KAF3833012.1"/>
    <property type="molecule type" value="Genomic_DNA"/>
</dbReference>
<protein>
    <submittedName>
        <fullName evidence="2">Uncharacterized protein</fullName>
    </submittedName>
</protein>
<gene>
    <name evidence="2" type="ORF">F7725_026677</name>
</gene>
<evidence type="ECO:0000256" key="1">
    <source>
        <dbReference type="SAM" id="MobiDB-lite"/>
    </source>
</evidence>
<feature type="compositionally biased region" description="Basic and acidic residues" evidence="1">
    <location>
        <begin position="66"/>
        <end position="78"/>
    </location>
</feature>
<feature type="region of interest" description="Disordered" evidence="1">
    <location>
        <begin position="66"/>
        <end position="106"/>
    </location>
</feature>
<evidence type="ECO:0000313" key="2">
    <source>
        <dbReference type="EMBL" id="KAF3833012.1"/>
    </source>
</evidence>
<keyword evidence="3" id="KW-1185">Reference proteome</keyword>
<name>A0A7J5X7Q9_DISMA</name>
<reference evidence="2 3" key="1">
    <citation type="submission" date="2020-03" db="EMBL/GenBank/DDBJ databases">
        <title>Dissostichus mawsoni Genome sequencing and assembly.</title>
        <authorList>
            <person name="Park H."/>
        </authorList>
    </citation>
    <scope>NUCLEOTIDE SEQUENCE [LARGE SCALE GENOMIC DNA]</scope>
    <source>
        <strain evidence="2">DM0001</strain>
        <tissue evidence="2">Muscle</tissue>
    </source>
</reference>
<sequence length="141" mass="15851">MTSQWLSSCGSSGNASSCPQRRPSSCLWTRQCRSPASRWGSCTRKRRTRTAFYTWLTVGRTPLAFKKQENHDLDRPHLLDNPPPPPTSNHSPLGPWRNGGETPLRLRDMNVSERRTTALPVGINIYERTGVFVLAHVAPVL</sequence>